<evidence type="ECO:0000313" key="1">
    <source>
        <dbReference type="EMBL" id="JAH98552.1"/>
    </source>
</evidence>
<organism evidence="1">
    <name type="scientific">Anguilla anguilla</name>
    <name type="common">European freshwater eel</name>
    <name type="synonym">Muraena anguilla</name>
    <dbReference type="NCBI Taxonomy" id="7936"/>
    <lineage>
        <taxon>Eukaryota</taxon>
        <taxon>Metazoa</taxon>
        <taxon>Chordata</taxon>
        <taxon>Craniata</taxon>
        <taxon>Vertebrata</taxon>
        <taxon>Euteleostomi</taxon>
        <taxon>Actinopterygii</taxon>
        <taxon>Neopterygii</taxon>
        <taxon>Teleostei</taxon>
        <taxon>Anguilliformes</taxon>
        <taxon>Anguillidae</taxon>
        <taxon>Anguilla</taxon>
    </lineage>
</organism>
<proteinExistence type="predicted"/>
<name>A0A0E9X731_ANGAN</name>
<reference evidence="1" key="2">
    <citation type="journal article" date="2015" name="Fish Shellfish Immunol.">
        <title>Early steps in the European eel (Anguilla anguilla)-Vibrio vulnificus interaction in the gills: Role of the RtxA13 toxin.</title>
        <authorList>
            <person name="Callol A."/>
            <person name="Pajuelo D."/>
            <person name="Ebbesson L."/>
            <person name="Teles M."/>
            <person name="MacKenzie S."/>
            <person name="Amaro C."/>
        </authorList>
    </citation>
    <scope>NUCLEOTIDE SEQUENCE</scope>
</reference>
<accession>A0A0E9X731</accession>
<dbReference type="EMBL" id="GBXM01010025">
    <property type="protein sequence ID" value="JAH98552.1"/>
    <property type="molecule type" value="Transcribed_RNA"/>
</dbReference>
<sequence length="32" mass="3844">MRLFRMLETKLLVLSTFTHWRSPALKERTAPL</sequence>
<protein>
    <submittedName>
        <fullName evidence="1">Uncharacterized protein</fullName>
    </submittedName>
</protein>
<reference evidence="1" key="1">
    <citation type="submission" date="2014-11" db="EMBL/GenBank/DDBJ databases">
        <authorList>
            <person name="Amaro Gonzalez C."/>
        </authorList>
    </citation>
    <scope>NUCLEOTIDE SEQUENCE</scope>
</reference>
<dbReference type="AlphaFoldDB" id="A0A0E9X731"/>